<dbReference type="AlphaFoldDB" id="A0A5S9QNR5"/>
<dbReference type="InterPro" id="IPR013433">
    <property type="entry name" value="PHA_gran_rgn"/>
</dbReference>
<accession>A0A5S9QNR5</accession>
<evidence type="ECO:0008006" key="3">
    <source>
        <dbReference type="Google" id="ProtNLM"/>
    </source>
</evidence>
<gene>
    <name evidence="1" type="ORF">DPBNPPHM_02434</name>
</gene>
<dbReference type="OrthoDB" id="287584at2"/>
<reference evidence="1 2" key="1">
    <citation type="submission" date="2019-11" db="EMBL/GenBank/DDBJ databases">
        <authorList>
            <person name="Holert J."/>
        </authorList>
    </citation>
    <scope>NUCLEOTIDE SEQUENCE [LARGE SCALE GENOMIC DNA]</scope>
    <source>
        <strain evidence="1">BC5_2</strain>
    </source>
</reference>
<dbReference type="EMBL" id="CACSII010000020">
    <property type="protein sequence ID" value="CAA0119305.1"/>
    <property type="molecule type" value="Genomic_DNA"/>
</dbReference>
<name>A0A5S9QNR5_9GAMM</name>
<proteinExistence type="predicted"/>
<dbReference type="Pfam" id="PF09650">
    <property type="entry name" value="PHA_gran_rgn"/>
    <property type="match status" value="1"/>
</dbReference>
<sequence>MAKVKVTKPFTMPFDDVLEGIERIANDLNKEHGMSYSWVSQQKVEFSHKAGKGFLAIEGSNVVLEMKISMLYAAMAPVVKKRVEQFAQEYIH</sequence>
<evidence type="ECO:0000313" key="1">
    <source>
        <dbReference type="EMBL" id="CAA0119305.1"/>
    </source>
</evidence>
<evidence type="ECO:0000313" key="2">
    <source>
        <dbReference type="Proteomes" id="UP000434580"/>
    </source>
</evidence>
<protein>
    <recommendedName>
        <fullName evidence="3">Polyhydroxyalkanoic acid system protein</fullName>
    </recommendedName>
</protein>
<organism evidence="1 2">
    <name type="scientific">BD1-7 clade bacterium</name>
    <dbReference type="NCBI Taxonomy" id="2029982"/>
    <lineage>
        <taxon>Bacteria</taxon>
        <taxon>Pseudomonadati</taxon>
        <taxon>Pseudomonadota</taxon>
        <taxon>Gammaproteobacteria</taxon>
        <taxon>Cellvibrionales</taxon>
        <taxon>Spongiibacteraceae</taxon>
        <taxon>BD1-7 clade</taxon>
    </lineage>
</organism>
<dbReference type="Proteomes" id="UP000434580">
    <property type="component" value="Unassembled WGS sequence"/>
</dbReference>